<evidence type="ECO:0008006" key="5">
    <source>
        <dbReference type="Google" id="ProtNLM"/>
    </source>
</evidence>
<comment type="caution">
    <text evidence="3">The sequence shown here is derived from an EMBL/GenBank/DDBJ whole genome shotgun (WGS) entry which is preliminary data.</text>
</comment>
<evidence type="ECO:0000313" key="3">
    <source>
        <dbReference type="EMBL" id="OHA29216.1"/>
    </source>
</evidence>
<dbReference type="Proteomes" id="UP000178089">
    <property type="component" value="Unassembled WGS sequence"/>
</dbReference>
<dbReference type="EMBL" id="MHRT01000005">
    <property type="protein sequence ID" value="OHA29216.1"/>
    <property type="molecule type" value="Genomic_DNA"/>
</dbReference>
<evidence type="ECO:0000256" key="2">
    <source>
        <dbReference type="SAM" id="Phobius"/>
    </source>
</evidence>
<keyword evidence="2" id="KW-0472">Membrane</keyword>
<feature type="compositionally biased region" description="Basic and acidic residues" evidence="1">
    <location>
        <begin position="47"/>
        <end position="65"/>
    </location>
</feature>
<feature type="transmembrane region" description="Helical" evidence="2">
    <location>
        <begin position="90"/>
        <end position="112"/>
    </location>
</feature>
<gene>
    <name evidence="3" type="ORF">A3F51_01215</name>
</gene>
<evidence type="ECO:0000313" key="4">
    <source>
        <dbReference type="Proteomes" id="UP000178089"/>
    </source>
</evidence>
<keyword evidence="2" id="KW-1133">Transmembrane helix</keyword>
<dbReference type="STRING" id="1802315.A3F51_01215"/>
<name>A0A1G2MZA7_9BACT</name>
<evidence type="ECO:0000256" key="1">
    <source>
        <dbReference type="SAM" id="MobiDB-lite"/>
    </source>
</evidence>
<proteinExistence type="predicted"/>
<keyword evidence="2" id="KW-0812">Transmembrane</keyword>
<protein>
    <recommendedName>
        <fullName evidence="5">Baseplate protein J-like domain-containing protein</fullName>
    </recommendedName>
</protein>
<organism evidence="3 4">
    <name type="scientific">Candidatus Taylorbacteria bacterium RIFCSPHIGHO2_12_FULL_45_16</name>
    <dbReference type="NCBI Taxonomy" id="1802315"/>
    <lineage>
        <taxon>Bacteria</taxon>
        <taxon>Candidatus Tayloriibacteriota</taxon>
    </lineage>
</organism>
<feature type="region of interest" description="Disordered" evidence="1">
    <location>
        <begin position="44"/>
        <end position="80"/>
    </location>
</feature>
<sequence>MPRRVQDIIPNSNRSIRNIPLERSSIIVPLQPPKKKLGSSILAQMRQPEEKTNEHELEPRNDTRKKTNFPEMKMPIMPPRKMRKSGAKKWLFLLMSIVVIIAIAGYIASVYFSRASFVIVPKTVPFSVNSTYISQSTQGKGVLMYELASIKGDSAVTVPATDGPKISTSAKGKITIYNNFSVQSQRLIAGTRFADDKGRVYRLSSSVVVPGYNKVGSTITPGTLSASVVADQAGESYNITKIDPISDFKIVAYKGNPKYESIYGRLATDITGGFMGTKKTINPAVLASTTATLQSKIVSDLLAKLKTSVPDGYIMYPNAYVPIFSAPVIGGTDPRSATVTLQGTVYGILFERSGLVARVAGEQSVAIFDDFSYETPGLDSLDFSIANIKDFSPEKKNTLIIKLKGDAMLVGTIPINSLKTKLAGLSLAETSSVLRSFKSVIEIEKSSGYVTPPWSKVPSNPDRITIEVLTK</sequence>
<accession>A0A1G2MZA7</accession>
<reference evidence="3 4" key="1">
    <citation type="journal article" date="2016" name="Nat. Commun.">
        <title>Thousands of microbial genomes shed light on interconnected biogeochemical processes in an aquifer system.</title>
        <authorList>
            <person name="Anantharaman K."/>
            <person name="Brown C.T."/>
            <person name="Hug L.A."/>
            <person name="Sharon I."/>
            <person name="Castelle C.J."/>
            <person name="Probst A.J."/>
            <person name="Thomas B.C."/>
            <person name="Singh A."/>
            <person name="Wilkins M.J."/>
            <person name="Karaoz U."/>
            <person name="Brodie E.L."/>
            <person name="Williams K.H."/>
            <person name="Hubbard S.S."/>
            <person name="Banfield J.F."/>
        </authorList>
    </citation>
    <scope>NUCLEOTIDE SEQUENCE [LARGE SCALE GENOMIC DNA]</scope>
</reference>
<dbReference type="AlphaFoldDB" id="A0A1G2MZA7"/>